<evidence type="ECO:0000256" key="1">
    <source>
        <dbReference type="SAM" id="Coils"/>
    </source>
</evidence>
<name>A0A833GW54_9LEPT</name>
<dbReference type="AlphaFoldDB" id="A0A833GW54"/>
<evidence type="ECO:0000259" key="2">
    <source>
        <dbReference type="Pfam" id="PF13476"/>
    </source>
</evidence>
<dbReference type="PANTHER" id="PTHR32114:SF2">
    <property type="entry name" value="ABC TRANSPORTER ABCH.3"/>
    <property type="match status" value="1"/>
</dbReference>
<feature type="coiled-coil region" evidence="1">
    <location>
        <begin position="618"/>
        <end position="645"/>
    </location>
</feature>
<dbReference type="Gene3D" id="3.40.50.300">
    <property type="entry name" value="P-loop containing nucleotide triphosphate hydrolases"/>
    <property type="match status" value="1"/>
</dbReference>
<accession>A0A833GW54</accession>
<dbReference type="GO" id="GO:0006302">
    <property type="term" value="P:double-strand break repair"/>
    <property type="evidence" value="ECO:0007669"/>
    <property type="project" value="InterPro"/>
</dbReference>
<dbReference type="EMBL" id="WBUI01000060">
    <property type="protein sequence ID" value="KAB2927999.1"/>
    <property type="molecule type" value="Genomic_DNA"/>
</dbReference>
<dbReference type="GO" id="GO:0016887">
    <property type="term" value="F:ATP hydrolysis activity"/>
    <property type="evidence" value="ECO:0007669"/>
    <property type="project" value="InterPro"/>
</dbReference>
<dbReference type="PANTHER" id="PTHR32114">
    <property type="entry name" value="ABC TRANSPORTER ABCH.3"/>
    <property type="match status" value="1"/>
</dbReference>
<dbReference type="InterPro" id="IPR027417">
    <property type="entry name" value="P-loop_NTPase"/>
</dbReference>
<protein>
    <submittedName>
        <fullName evidence="3">AAA family ATPase</fullName>
    </submittedName>
</protein>
<keyword evidence="1" id="KW-0175">Coiled coil</keyword>
<gene>
    <name evidence="3" type="ORF">F9K24_22295</name>
</gene>
<dbReference type="InterPro" id="IPR038729">
    <property type="entry name" value="Rad50/SbcC_AAA"/>
</dbReference>
<reference evidence="3 4" key="1">
    <citation type="submission" date="2019-10" db="EMBL/GenBank/DDBJ databases">
        <title>Extracellular Electron Transfer in a Candidatus Methanoperedens spp. Enrichment Culture.</title>
        <authorList>
            <person name="Berger S."/>
            <person name="Rangel Shaw D."/>
            <person name="Berben T."/>
            <person name="In 'T Zandt M."/>
            <person name="Frank J."/>
            <person name="Reimann J."/>
            <person name="Jetten M.S.M."/>
            <person name="Welte C.U."/>
        </authorList>
    </citation>
    <scope>NUCLEOTIDE SEQUENCE [LARGE SCALE GENOMIC DNA]</scope>
    <source>
        <strain evidence="3">SB12</strain>
    </source>
</reference>
<organism evidence="3 4">
    <name type="scientific">Leptonema illini</name>
    <dbReference type="NCBI Taxonomy" id="183"/>
    <lineage>
        <taxon>Bacteria</taxon>
        <taxon>Pseudomonadati</taxon>
        <taxon>Spirochaetota</taxon>
        <taxon>Spirochaetia</taxon>
        <taxon>Leptospirales</taxon>
        <taxon>Leptospiraceae</taxon>
        <taxon>Leptonema</taxon>
    </lineage>
</organism>
<dbReference type="Pfam" id="PF13476">
    <property type="entry name" value="AAA_23"/>
    <property type="match status" value="1"/>
</dbReference>
<sequence>MRILQIRFKNLNSLAGEWEIDLTHPAFAADGIFAITGPTGAGKSTILDALCLALYGSTPRLGRISAGGNEIMSRQTGECFAEAVFETQAGRYRCHWSQRRARGQAGGRLQQPRHEIVDLATGKVLEVKLLDVGRQVEEVTGMDFDRFTRSMLLAQGGFAAFLQAAADERAPILEQITGTEIYSRISIAVHERRSLERHRLQALEQEVAGLQPLAPEDEQQLIDALRQSTERETELTGRIGRHGQAIAWLDGIARLEAELRQLGLERDSLRSRLEVFAPERERLRLAVRALELAGAYATLASLRREQDADRNSLAASRELLPARRQAAALAEHAMTAAAGLLAARKSAQQEAQPLLRRVRELDLKIAEQDGPLRAAAEAIAGRESALASLRAKQQTDCSGLEDSRLALGQVLRQLEAAKADAGLVEILAGIRSRCGALQQLRRQAIDRQDGIAEAETRYRQALGQWQEQAACRDAGQGKLESVQAALAEKQGQLLTALEGRELADWRSSMVQLTGRRDLLARALEAVRARMRSAVAVAQLDSRMATLRAGESQLAARLKDQQDRQGALEREVGLLESQMTLLARIEDLEEARRHLQDGEPCPLCGAREHPFAEGNVPLANDTRARLAAARDELKTASAAIADLQVNLARTARDLEHAAALHSQHVVEIGDAEQRIAEACGDLPADSADPDLELKLAGLQEDTGRELERIGRIVPA</sequence>
<dbReference type="Proteomes" id="UP000460298">
    <property type="component" value="Unassembled WGS sequence"/>
</dbReference>
<dbReference type="SUPFAM" id="SSF52540">
    <property type="entry name" value="P-loop containing nucleoside triphosphate hydrolases"/>
    <property type="match status" value="1"/>
</dbReference>
<comment type="caution">
    <text evidence="3">The sequence shown here is derived from an EMBL/GenBank/DDBJ whole genome shotgun (WGS) entry which is preliminary data.</text>
</comment>
<evidence type="ECO:0000313" key="3">
    <source>
        <dbReference type="EMBL" id="KAB2927999.1"/>
    </source>
</evidence>
<feature type="domain" description="Rad50/SbcC-type AAA" evidence="2">
    <location>
        <begin position="6"/>
        <end position="208"/>
    </location>
</feature>
<proteinExistence type="predicted"/>
<evidence type="ECO:0000313" key="4">
    <source>
        <dbReference type="Proteomes" id="UP000460298"/>
    </source>
</evidence>
<feature type="non-terminal residue" evidence="3">
    <location>
        <position position="714"/>
    </location>
</feature>